<gene>
    <name evidence="1" type="ORF">AVEN_211739_1</name>
</gene>
<evidence type="ECO:0000313" key="2">
    <source>
        <dbReference type="Proteomes" id="UP000499080"/>
    </source>
</evidence>
<accession>A0A4Y2L6E9</accession>
<dbReference type="Proteomes" id="UP000499080">
    <property type="component" value="Unassembled WGS sequence"/>
</dbReference>
<keyword evidence="2" id="KW-1185">Reference proteome</keyword>
<evidence type="ECO:0000313" key="1">
    <source>
        <dbReference type="EMBL" id="GBN10082.1"/>
    </source>
</evidence>
<comment type="caution">
    <text evidence="1">The sequence shown here is derived from an EMBL/GenBank/DDBJ whole genome shotgun (WGS) entry which is preliminary data.</text>
</comment>
<protein>
    <submittedName>
        <fullName evidence="1">Uncharacterized protein</fullName>
    </submittedName>
</protein>
<reference evidence="1 2" key="1">
    <citation type="journal article" date="2019" name="Sci. Rep.">
        <title>Orb-weaving spider Araneus ventricosus genome elucidates the spidroin gene catalogue.</title>
        <authorList>
            <person name="Kono N."/>
            <person name="Nakamura H."/>
            <person name="Ohtoshi R."/>
            <person name="Moran D.A.P."/>
            <person name="Shinohara A."/>
            <person name="Yoshida Y."/>
            <person name="Fujiwara M."/>
            <person name="Mori M."/>
            <person name="Tomita M."/>
            <person name="Arakawa K."/>
        </authorList>
    </citation>
    <scope>NUCLEOTIDE SEQUENCE [LARGE SCALE GENOMIC DNA]</scope>
</reference>
<proteinExistence type="predicted"/>
<dbReference type="AlphaFoldDB" id="A0A4Y2L6E9"/>
<organism evidence="1 2">
    <name type="scientific">Araneus ventricosus</name>
    <name type="common">Orbweaver spider</name>
    <name type="synonym">Epeira ventricosa</name>
    <dbReference type="NCBI Taxonomy" id="182803"/>
    <lineage>
        <taxon>Eukaryota</taxon>
        <taxon>Metazoa</taxon>
        <taxon>Ecdysozoa</taxon>
        <taxon>Arthropoda</taxon>
        <taxon>Chelicerata</taxon>
        <taxon>Arachnida</taxon>
        <taxon>Araneae</taxon>
        <taxon>Araneomorphae</taxon>
        <taxon>Entelegynae</taxon>
        <taxon>Araneoidea</taxon>
        <taxon>Araneidae</taxon>
        <taxon>Araneus</taxon>
    </lineage>
</organism>
<dbReference type="EMBL" id="BGPR01005427">
    <property type="protein sequence ID" value="GBN10082.1"/>
    <property type="molecule type" value="Genomic_DNA"/>
</dbReference>
<sequence>MQPPAKIQVSRPRGLKYFLIRLPLLCQSLLSSHSFTLIHSVSRSSLLSTCVSQNCFQVCSDLPCEGPSFYIRSANVCTPALPLLTAEMNPIQLIDRSNPNENRGRNVLILISPDRRYLPSPSGLPTGIF</sequence>
<name>A0A4Y2L6E9_ARAVE</name>